<dbReference type="AlphaFoldDB" id="A0A939T5C3"/>
<keyword evidence="2" id="KW-1133">Transmembrane helix</keyword>
<proteinExistence type="predicted"/>
<reference evidence="3" key="1">
    <citation type="submission" date="2021-03" db="EMBL/GenBank/DDBJ databases">
        <authorList>
            <person name="Kanchanasin P."/>
            <person name="Saeng-In P."/>
            <person name="Phongsopitanun W."/>
            <person name="Yuki M."/>
            <person name="Kudo T."/>
            <person name="Ohkuma M."/>
            <person name="Tanasupawat S."/>
        </authorList>
    </citation>
    <scope>NUCLEOTIDE SEQUENCE</scope>
    <source>
        <strain evidence="3">GKU 128</strain>
    </source>
</reference>
<dbReference type="InterPro" id="IPR013324">
    <property type="entry name" value="RNA_pol_sigma_r3/r4-like"/>
</dbReference>
<feature type="compositionally biased region" description="Polar residues" evidence="1">
    <location>
        <begin position="253"/>
        <end position="268"/>
    </location>
</feature>
<keyword evidence="2" id="KW-0472">Membrane</keyword>
<evidence type="ECO:0000313" key="4">
    <source>
        <dbReference type="Proteomes" id="UP000669179"/>
    </source>
</evidence>
<feature type="transmembrane region" description="Helical" evidence="2">
    <location>
        <begin position="220"/>
        <end position="241"/>
    </location>
</feature>
<keyword evidence="4" id="KW-1185">Reference proteome</keyword>
<accession>A0A939T5C3</accession>
<feature type="compositionally biased region" description="Pro residues" evidence="1">
    <location>
        <begin position="329"/>
        <end position="391"/>
    </location>
</feature>
<dbReference type="GO" id="GO:0006352">
    <property type="term" value="P:DNA-templated transcription initiation"/>
    <property type="evidence" value="ECO:0007669"/>
    <property type="project" value="InterPro"/>
</dbReference>
<evidence type="ECO:0000256" key="1">
    <source>
        <dbReference type="SAM" id="MobiDB-lite"/>
    </source>
</evidence>
<dbReference type="Proteomes" id="UP000669179">
    <property type="component" value="Unassembled WGS sequence"/>
</dbReference>
<comment type="caution">
    <text evidence="3">The sequence shown here is derived from an EMBL/GenBank/DDBJ whole genome shotgun (WGS) entry which is preliminary data.</text>
</comment>
<dbReference type="PRINTS" id="PR01217">
    <property type="entry name" value="PRICHEXTENSN"/>
</dbReference>
<dbReference type="Gene3D" id="1.10.10.10">
    <property type="entry name" value="Winged helix-like DNA-binding domain superfamily/Winged helix DNA-binding domain"/>
    <property type="match status" value="1"/>
</dbReference>
<dbReference type="SUPFAM" id="SSF88946">
    <property type="entry name" value="Sigma2 domain of RNA polymerase sigma factors"/>
    <property type="match status" value="1"/>
</dbReference>
<dbReference type="InterPro" id="IPR036388">
    <property type="entry name" value="WH-like_DNA-bd_sf"/>
</dbReference>
<name>A0A939T5C3_9ACTN</name>
<gene>
    <name evidence="3" type="ORF">J4573_25370</name>
</gene>
<feature type="compositionally biased region" description="Pro residues" evidence="1">
    <location>
        <begin position="400"/>
        <end position="418"/>
    </location>
</feature>
<feature type="compositionally biased region" description="Low complexity" evidence="1">
    <location>
        <begin position="316"/>
        <end position="328"/>
    </location>
</feature>
<sequence length="418" mass="43352">MRGEPDALYDAHAARLYAYCWSLVGDQAAAAVADTFASTVQHPPRGDTVLWMYALARHACVDRGALDRAFGMSGDADPLLRAASTLRADHREVLFLLAGEWLEINDIARVLGIAPDTVRQLMGVARTRLERAVLDTLMRRPGETSPHHMDVIAAFEKGTLPRLLARRAPIRPPEWLRDQVLTAVEGEQAQPMTALVAPNPVVVIGSEVARTSTGRRKLKGFGAVSAMAASVAAAIGLIVSWQPIKGGNAASLVPTSGKGTPETTSSQPAPRPNQNDEHGTGNGRVTTSPSDRPETPDESASAPPSQGDGGSGGGAPTQPAPSHRAPSTPGTPTPDPTDPGPSDPGTPPPSETPTDPPSQTPTDPPSTTPPPSEDPTTPPTEDPPSSTPADPPTSSDPSDTPSPAPNPTSNPAPTPGHS</sequence>
<dbReference type="RefSeq" id="WP_208258329.1">
    <property type="nucleotide sequence ID" value="NZ_JAGEOJ010000010.1"/>
</dbReference>
<keyword evidence="2" id="KW-0812">Transmembrane</keyword>
<dbReference type="Gene3D" id="1.10.1740.10">
    <property type="match status" value="1"/>
</dbReference>
<evidence type="ECO:0000313" key="3">
    <source>
        <dbReference type="EMBL" id="MBO2450458.1"/>
    </source>
</evidence>
<protein>
    <recommendedName>
        <fullName evidence="5">Sigma-70 family RNA polymerase sigma factor</fullName>
    </recommendedName>
</protein>
<evidence type="ECO:0000256" key="2">
    <source>
        <dbReference type="SAM" id="Phobius"/>
    </source>
</evidence>
<dbReference type="SUPFAM" id="SSF88659">
    <property type="entry name" value="Sigma3 and sigma4 domains of RNA polymerase sigma factors"/>
    <property type="match status" value="1"/>
</dbReference>
<feature type="region of interest" description="Disordered" evidence="1">
    <location>
        <begin position="250"/>
        <end position="418"/>
    </location>
</feature>
<dbReference type="EMBL" id="JAGEOJ010000010">
    <property type="protein sequence ID" value="MBO2450458.1"/>
    <property type="molecule type" value="Genomic_DNA"/>
</dbReference>
<evidence type="ECO:0008006" key="5">
    <source>
        <dbReference type="Google" id="ProtNLM"/>
    </source>
</evidence>
<dbReference type="GO" id="GO:0003700">
    <property type="term" value="F:DNA-binding transcription factor activity"/>
    <property type="evidence" value="ECO:0007669"/>
    <property type="project" value="InterPro"/>
</dbReference>
<dbReference type="InterPro" id="IPR013325">
    <property type="entry name" value="RNA_pol_sigma_r2"/>
</dbReference>
<organism evidence="3 4">
    <name type="scientific">Actinomadura barringtoniae</name>
    <dbReference type="NCBI Taxonomy" id="1427535"/>
    <lineage>
        <taxon>Bacteria</taxon>
        <taxon>Bacillati</taxon>
        <taxon>Actinomycetota</taxon>
        <taxon>Actinomycetes</taxon>
        <taxon>Streptosporangiales</taxon>
        <taxon>Thermomonosporaceae</taxon>
        <taxon>Actinomadura</taxon>
    </lineage>
</organism>